<evidence type="ECO:0000256" key="2">
    <source>
        <dbReference type="ARBA" id="ARBA00022617"/>
    </source>
</evidence>
<feature type="binding site" description="covalent" evidence="8">
    <location>
        <position position="9"/>
    </location>
    <ligand>
        <name>heme c</name>
        <dbReference type="ChEBI" id="CHEBI:61717"/>
        <label>1</label>
    </ligand>
</feature>
<keyword evidence="6" id="KW-0560">Oxidoreductase</keyword>
<evidence type="ECO:0000256" key="3">
    <source>
        <dbReference type="ARBA" id="ARBA00022723"/>
    </source>
</evidence>
<proteinExistence type="predicted"/>
<evidence type="ECO:0000256" key="5">
    <source>
        <dbReference type="ARBA" id="ARBA00022764"/>
    </source>
</evidence>
<dbReference type="InterPro" id="IPR051395">
    <property type="entry name" value="Cytochrome_c_Peroxidase/MauG"/>
</dbReference>
<keyword evidence="2 8" id="KW-0349">Heme</keyword>
<feature type="region of interest" description="Disordered" evidence="10">
    <location>
        <begin position="260"/>
        <end position="299"/>
    </location>
</feature>
<dbReference type="AlphaFoldDB" id="A0A0F6SI77"/>
<dbReference type="STRING" id="927083.DB32_008863"/>
<feature type="binding site" description="axial binding residue" evidence="9">
    <location>
        <position position="234"/>
    </location>
    <ligand>
        <name>heme c</name>
        <dbReference type="ChEBI" id="CHEBI:61717"/>
        <label>2</label>
    </ligand>
    <ligandPart>
        <name>Fe</name>
        <dbReference type="ChEBI" id="CHEBI:18248"/>
    </ligandPart>
</feature>
<dbReference type="GO" id="GO:0009055">
    <property type="term" value="F:electron transfer activity"/>
    <property type="evidence" value="ECO:0007669"/>
    <property type="project" value="InterPro"/>
</dbReference>
<evidence type="ECO:0000256" key="9">
    <source>
        <dbReference type="PIRSR" id="PIRSR000294-2"/>
    </source>
</evidence>
<keyword evidence="12" id="KW-0575">Peroxidase</keyword>
<dbReference type="Gene3D" id="1.10.760.10">
    <property type="entry name" value="Cytochrome c-like domain"/>
    <property type="match status" value="2"/>
</dbReference>
<dbReference type="PROSITE" id="PS51007">
    <property type="entry name" value="CYTC"/>
    <property type="match status" value="1"/>
</dbReference>
<dbReference type="InterPro" id="IPR026259">
    <property type="entry name" value="MauG/Cytc_peroxidase"/>
</dbReference>
<evidence type="ECO:0000259" key="11">
    <source>
        <dbReference type="PROSITE" id="PS51007"/>
    </source>
</evidence>
<feature type="binding site" description="axial binding residue" evidence="9">
    <location>
        <position position="157"/>
    </location>
    <ligand>
        <name>heme c</name>
        <dbReference type="ChEBI" id="CHEBI:61717"/>
        <label>2</label>
    </ligand>
    <ligandPart>
        <name>Fe</name>
        <dbReference type="ChEBI" id="CHEBI:18248"/>
    </ligandPart>
</feature>
<dbReference type="Proteomes" id="UP000034883">
    <property type="component" value="Chromosome"/>
</dbReference>
<comment type="cofactor">
    <cofactor evidence="8">
        <name>heme</name>
        <dbReference type="ChEBI" id="CHEBI:30413"/>
    </cofactor>
    <text evidence="8">Binds 2 heme groups.</text>
</comment>
<keyword evidence="7 9" id="KW-0408">Iron</keyword>
<keyword evidence="4" id="KW-0732">Signal</keyword>
<evidence type="ECO:0000256" key="10">
    <source>
        <dbReference type="SAM" id="MobiDB-lite"/>
    </source>
</evidence>
<gene>
    <name evidence="12" type="ORF">DB32_008863</name>
</gene>
<name>A0A0F6SI77_9BACT</name>
<dbReference type="PANTHER" id="PTHR30600:SF7">
    <property type="entry name" value="CYTOCHROME C PEROXIDASE-RELATED"/>
    <property type="match status" value="1"/>
</dbReference>
<protein>
    <submittedName>
        <fullName evidence="12">Cytochrome c551 peroxidase</fullName>
    </submittedName>
</protein>
<feature type="binding site" description="covalent" evidence="8">
    <location>
        <position position="156"/>
    </location>
    <ligand>
        <name>heme c</name>
        <dbReference type="ChEBI" id="CHEBI:61717"/>
        <label>2</label>
    </ligand>
</feature>
<evidence type="ECO:0000256" key="8">
    <source>
        <dbReference type="PIRSR" id="PIRSR000294-1"/>
    </source>
</evidence>
<feature type="binding site" description="axial binding residue" evidence="9">
    <location>
        <position position="13"/>
    </location>
    <ligand>
        <name>heme c</name>
        <dbReference type="ChEBI" id="CHEBI:61717"/>
        <label>1</label>
    </ligand>
    <ligandPart>
        <name>Fe</name>
        <dbReference type="ChEBI" id="CHEBI:18248"/>
    </ligandPart>
</feature>
<organism evidence="12 13">
    <name type="scientific">Sandaracinus amylolyticus</name>
    <dbReference type="NCBI Taxonomy" id="927083"/>
    <lineage>
        <taxon>Bacteria</taxon>
        <taxon>Pseudomonadati</taxon>
        <taxon>Myxococcota</taxon>
        <taxon>Polyangia</taxon>
        <taxon>Polyangiales</taxon>
        <taxon>Sandaracinaceae</taxon>
        <taxon>Sandaracinus</taxon>
    </lineage>
</organism>
<dbReference type="SUPFAM" id="SSF46626">
    <property type="entry name" value="Cytochrome c"/>
    <property type="match status" value="2"/>
</dbReference>
<evidence type="ECO:0000313" key="13">
    <source>
        <dbReference type="Proteomes" id="UP000034883"/>
    </source>
</evidence>
<dbReference type="InterPro" id="IPR036909">
    <property type="entry name" value="Cyt_c-like_dom_sf"/>
</dbReference>
<feature type="binding site" description="covalent" evidence="8">
    <location>
        <position position="12"/>
    </location>
    <ligand>
        <name>heme c</name>
        <dbReference type="ChEBI" id="CHEBI:61717"/>
        <label>1</label>
    </ligand>
</feature>
<comment type="subcellular location">
    <subcellularLocation>
        <location evidence="1">Periplasm</location>
    </subcellularLocation>
</comment>
<reference evidence="12 13" key="1">
    <citation type="submission" date="2015-03" db="EMBL/GenBank/DDBJ databases">
        <title>Genome assembly of Sandaracinus amylolyticus DSM 53668.</title>
        <authorList>
            <person name="Sharma G."/>
            <person name="Subramanian S."/>
        </authorList>
    </citation>
    <scope>NUCLEOTIDE SEQUENCE [LARGE SCALE GENOMIC DNA]</scope>
    <source>
        <strain evidence="12 13">DSM 53668</strain>
    </source>
</reference>
<feature type="binding site" description="covalent" evidence="8">
    <location>
        <position position="153"/>
    </location>
    <ligand>
        <name>heme c</name>
        <dbReference type="ChEBI" id="CHEBI:61717"/>
        <label>2</label>
    </ligand>
</feature>
<dbReference type="PANTHER" id="PTHR30600">
    <property type="entry name" value="CYTOCHROME C PEROXIDASE-RELATED"/>
    <property type="match status" value="1"/>
</dbReference>
<dbReference type="InterPro" id="IPR004852">
    <property type="entry name" value="Di-haem_cyt_c_peroxidsae"/>
</dbReference>
<dbReference type="Pfam" id="PF03150">
    <property type="entry name" value="CCP_MauG"/>
    <property type="match status" value="1"/>
</dbReference>
<evidence type="ECO:0000256" key="1">
    <source>
        <dbReference type="ARBA" id="ARBA00004418"/>
    </source>
</evidence>
<sequence length="299" mass="32376">MSGDGSVACVTCHQLEHGGAEPRRTSIGIGGQVGPINSPPVLNAALNFVQFWDGRAPDLETQCAGPITNPLEMGSSWDRVLSVIQNDPTYAAEFAAVFGGERPISQENVQSAIAEYERMLITPGRFDRFVRGDASALTDEERRGYALFVSVGCTACHTGPNLGGTMYQRMGLVRDYFQDVGRPLTEADMGCYNVTHDEADRHRFKVPTLRNVALTAPYLHDGSQATLPEVVRVMGRYQLGRELSDEQVRSIVAFLNSLSGEVPRDAFPETPTATPSAPPPPDSETPPAERPSSEAPTAR</sequence>
<evidence type="ECO:0000256" key="7">
    <source>
        <dbReference type="ARBA" id="ARBA00023004"/>
    </source>
</evidence>
<evidence type="ECO:0000256" key="6">
    <source>
        <dbReference type="ARBA" id="ARBA00023002"/>
    </source>
</evidence>
<accession>A0A0F6SI77</accession>
<keyword evidence="5" id="KW-0574">Periplasm</keyword>
<dbReference type="InterPro" id="IPR009056">
    <property type="entry name" value="Cyt_c-like_dom"/>
</dbReference>
<dbReference type="GO" id="GO:0046872">
    <property type="term" value="F:metal ion binding"/>
    <property type="evidence" value="ECO:0007669"/>
    <property type="project" value="UniProtKB-KW"/>
</dbReference>
<feature type="domain" description="Cytochrome c" evidence="11">
    <location>
        <begin position="139"/>
        <end position="259"/>
    </location>
</feature>
<evidence type="ECO:0000313" key="12">
    <source>
        <dbReference type="EMBL" id="AKF11714.1"/>
    </source>
</evidence>
<dbReference type="Pfam" id="PF00034">
    <property type="entry name" value="Cytochrom_C"/>
    <property type="match status" value="1"/>
</dbReference>
<keyword evidence="13" id="KW-1185">Reference proteome</keyword>
<dbReference type="GO" id="GO:0004130">
    <property type="term" value="F:cytochrome-c peroxidase activity"/>
    <property type="evidence" value="ECO:0007669"/>
    <property type="project" value="TreeGrafter"/>
</dbReference>
<dbReference type="GO" id="GO:0042597">
    <property type="term" value="C:periplasmic space"/>
    <property type="evidence" value="ECO:0007669"/>
    <property type="project" value="UniProtKB-SubCell"/>
</dbReference>
<keyword evidence="3 9" id="KW-0479">Metal-binding</keyword>
<dbReference type="EMBL" id="CP011125">
    <property type="protein sequence ID" value="AKF11714.1"/>
    <property type="molecule type" value="Genomic_DNA"/>
</dbReference>
<evidence type="ECO:0000256" key="4">
    <source>
        <dbReference type="ARBA" id="ARBA00022729"/>
    </source>
</evidence>
<dbReference type="KEGG" id="samy:DB32_008863"/>
<dbReference type="PIRSF" id="PIRSF000294">
    <property type="entry name" value="Cytochrome-c_peroxidase"/>
    <property type="match status" value="1"/>
</dbReference>
<comment type="PTM">
    <text evidence="8">Binds 2 heme groups per subunit.</text>
</comment>
<dbReference type="GO" id="GO:0020037">
    <property type="term" value="F:heme binding"/>
    <property type="evidence" value="ECO:0007669"/>
    <property type="project" value="InterPro"/>
</dbReference>